<reference evidence="1 2" key="1">
    <citation type="submission" date="2021-03" db="EMBL/GenBank/DDBJ databases">
        <title>Tenobrionicola molitorae gen. nov., sp. nov. and Tenobrionicola larvae sp. nov., isolated from larvae of the mealworm Tenobrio molitor L., a proposal to transfer Erwinia teleogrylli Liu et al. 2016 to a new genus Entomohabitans as Entomohabitans teleogrylli comb. nov.</title>
        <authorList>
            <person name="Lee S.D."/>
            <person name="Yang H.L."/>
            <person name="Kim I.S."/>
        </authorList>
    </citation>
    <scope>NUCLEOTIDE SEQUENCE [LARGE SCALE GENOMIC DNA]</scope>
    <source>
        <strain evidence="1 2">YMB-R21</strain>
    </source>
</reference>
<dbReference type="EMBL" id="JAGFEW010000039">
    <property type="protein sequence ID" value="MBV5097157.1"/>
    <property type="molecule type" value="Genomic_DNA"/>
</dbReference>
<keyword evidence="2" id="KW-1185">Reference proteome</keyword>
<accession>A0A949V1L5</accession>
<sequence length="55" mass="6465">HLRYQANSIKSRRVISYLTLAENVLRHTPLLLKRTVLSTILDHLARAYRSMVLVY</sequence>
<proteinExistence type="predicted"/>
<evidence type="ECO:0000313" key="1">
    <source>
        <dbReference type="EMBL" id="MBV5097157.1"/>
    </source>
</evidence>
<name>A0A949V1L5_9ENTR</name>
<comment type="caution">
    <text evidence="1">The sequence shown here is derived from an EMBL/GenBank/DDBJ whole genome shotgun (WGS) entry which is preliminary data.</text>
</comment>
<gene>
    <name evidence="1" type="ORF">JZ788_15845</name>
</gene>
<feature type="non-terminal residue" evidence="1">
    <location>
        <position position="1"/>
    </location>
</feature>
<evidence type="ECO:0000313" key="2">
    <source>
        <dbReference type="Proteomes" id="UP000746420"/>
    </source>
</evidence>
<protein>
    <submittedName>
        <fullName evidence="1">IS4/IS5 family transposase</fullName>
    </submittedName>
</protein>
<organism evidence="1 2">
    <name type="scientific">Tenebrionicola larvae</name>
    <dbReference type="NCBI Taxonomy" id="2815733"/>
    <lineage>
        <taxon>Bacteria</taxon>
        <taxon>Pseudomonadati</taxon>
        <taxon>Pseudomonadota</taxon>
        <taxon>Gammaproteobacteria</taxon>
        <taxon>Enterobacterales</taxon>
        <taxon>Enterobacteriaceae</taxon>
        <taxon>Tenebrionibacter/Tenebrionicola group</taxon>
        <taxon>Tenebrionicola</taxon>
    </lineage>
</organism>
<dbReference type="AlphaFoldDB" id="A0A949V1L5"/>
<dbReference type="Proteomes" id="UP000746420">
    <property type="component" value="Unassembled WGS sequence"/>
</dbReference>